<evidence type="ECO:0000256" key="3">
    <source>
        <dbReference type="ARBA" id="ARBA00022741"/>
    </source>
</evidence>
<protein>
    <submittedName>
        <fullName evidence="7">Metal ABC transporter ATP-binding protein</fullName>
    </submittedName>
</protein>
<comment type="similarity">
    <text evidence="1">Belongs to the ABC transporter superfamily.</text>
</comment>
<dbReference type="Pfam" id="PF00005">
    <property type="entry name" value="ABC_tran"/>
    <property type="match status" value="1"/>
</dbReference>
<feature type="compositionally biased region" description="Low complexity" evidence="5">
    <location>
        <begin position="252"/>
        <end position="269"/>
    </location>
</feature>
<name>A0ABT8K0X8_9MICC</name>
<dbReference type="InterPro" id="IPR050153">
    <property type="entry name" value="Metal_Ion_Import_ABC"/>
</dbReference>
<gene>
    <name evidence="7" type="ORF">P5G52_09455</name>
</gene>
<dbReference type="CDD" id="cd03235">
    <property type="entry name" value="ABC_Metallic_Cations"/>
    <property type="match status" value="1"/>
</dbReference>
<dbReference type="InterPro" id="IPR003439">
    <property type="entry name" value="ABC_transporter-like_ATP-bd"/>
</dbReference>
<feature type="domain" description="ABC transporter" evidence="6">
    <location>
        <begin position="13"/>
        <end position="247"/>
    </location>
</feature>
<sequence length="287" mass="30008">MTALDLPATVPVLGVRNLSVSYNDVHALDDVTMSLDAGRICGLIGVNGSGKSTLFKALMGLLVPRDGSVELFGMSTASARKQGLVAYMPQAEEVDWTFPVSVSDVVAMGLYGRLGAARRLRAADRVAVDDALERVGLTELRKRQIGQLSGGQRKRVFIARSIAQDARLLLLDEPFAGVDRASERTMTALLKALRDEGRSVLVSTHDLAGVPELCDEAVLLHRRVLAQGDPFQVLTHGNLALAFGPVPPARSTPSVAPAGPAAAPTAAPAVTPPAPSTAPPAAPNGKS</sequence>
<dbReference type="InterPro" id="IPR017871">
    <property type="entry name" value="ABC_transporter-like_CS"/>
</dbReference>
<keyword evidence="8" id="KW-1185">Reference proteome</keyword>
<evidence type="ECO:0000256" key="4">
    <source>
        <dbReference type="ARBA" id="ARBA00022840"/>
    </source>
</evidence>
<feature type="compositionally biased region" description="Pro residues" evidence="5">
    <location>
        <begin position="270"/>
        <end position="287"/>
    </location>
</feature>
<keyword evidence="4 7" id="KW-0067">ATP-binding</keyword>
<evidence type="ECO:0000313" key="8">
    <source>
        <dbReference type="Proteomes" id="UP001174209"/>
    </source>
</evidence>
<dbReference type="SUPFAM" id="SSF52540">
    <property type="entry name" value="P-loop containing nucleoside triphosphate hydrolases"/>
    <property type="match status" value="1"/>
</dbReference>
<keyword evidence="3" id="KW-0547">Nucleotide-binding</keyword>
<proteinExistence type="inferred from homology"/>
<evidence type="ECO:0000256" key="5">
    <source>
        <dbReference type="SAM" id="MobiDB-lite"/>
    </source>
</evidence>
<dbReference type="PROSITE" id="PS00211">
    <property type="entry name" value="ABC_TRANSPORTER_1"/>
    <property type="match status" value="1"/>
</dbReference>
<dbReference type="PROSITE" id="PS50893">
    <property type="entry name" value="ABC_TRANSPORTER_2"/>
    <property type="match status" value="1"/>
</dbReference>
<dbReference type="Proteomes" id="UP001174209">
    <property type="component" value="Unassembled WGS sequence"/>
</dbReference>
<evidence type="ECO:0000256" key="2">
    <source>
        <dbReference type="ARBA" id="ARBA00022448"/>
    </source>
</evidence>
<evidence type="ECO:0000256" key="1">
    <source>
        <dbReference type="ARBA" id="ARBA00005417"/>
    </source>
</evidence>
<dbReference type="InterPro" id="IPR027417">
    <property type="entry name" value="P-loop_NTPase"/>
</dbReference>
<evidence type="ECO:0000313" key="7">
    <source>
        <dbReference type="EMBL" id="MDN4611093.1"/>
    </source>
</evidence>
<organism evidence="7 8">
    <name type="scientific">Arthrobacter burdickii</name>
    <dbReference type="NCBI Taxonomy" id="3035920"/>
    <lineage>
        <taxon>Bacteria</taxon>
        <taxon>Bacillati</taxon>
        <taxon>Actinomycetota</taxon>
        <taxon>Actinomycetes</taxon>
        <taxon>Micrococcales</taxon>
        <taxon>Micrococcaceae</taxon>
        <taxon>Arthrobacter</taxon>
    </lineage>
</organism>
<dbReference type="SMART" id="SM00382">
    <property type="entry name" value="AAA"/>
    <property type="match status" value="1"/>
</dbReference>
<dbReference type="PANTHER" id="PTHR42734:SF5">
    <property type="entry name" value="IRON TRANSPORT SYSTEM ATP-BINDING PROTEIN HI_0361-RELATED"/>
    <property type="match status" value="1"/>
</dbReference>
<reference evidence="7" key="1">
    <citation type="submission" date="2023-06" db="EMBL/GenBank/DDBJ databases">
        <title>MT1 and MT2 Draft Genomes of Novel Species.</title>
        <authorList>
            <person name="Venkateswaran K."/>
        </authorList>
    </citation>
    <scope>NUCLEOTIDE SEQUENCE</scope>
    <source>
        <strain evidence="7">IIF3SC-B10</strain>
    </source>
</reference>
<dbReference type="Gene3D" id="3.40.50.300">
    <property type="entry name" value="P-loop containing nucleotide triphosphate hydrolases"/>
    <property type="match status" value="1"/>
</dbReference>
<dbReference type="RefSeq" id="WP_301226791.1">
    <property type="nucleotide sequence ID" value="NZ_JAROCG010000001.1"/>
</dbReference>
<dbReference type="PANTHER" id="PTHR42734">
    <property type="entry name" value="METAL TRANSPORT SYSTEM ATP-BINDING PROTEIN TM_0124-RELATED"/>
    <property type="match status" value="1"/>
</dbReference>
<dbReference type="EMBL" id="JAROCG010000001">
    <property type="protein sequence ID" value="MDN4611093.1"/>
    <property type="molecule type" value="Genomic_DNA"/>
</dbReference>
<comment type="caution">
    <text evidence="7">The sequence shown here is derived from an EMBL/GenBank/DDBJ whole genome shotgun (WGS) entry which is preliminary data.</text>
</comment>
<evidence type="ECO:0000259" key="6">
    <source>
        <dbReference type="PROSITE" id="PS50893"/>
    </source>
</evidence>
<keyword evidence="2" id="KW-0813">Transport</keyword>
<dbReference type="GO" id="GO:0005524">
    <property type="term" value="F:ATP binding"/>
    <property type="evidence" value="ECO:0007669"/>
    <property type="project" value="UniProtKB-KW"/>
</dbReference>
<accession>A0ABT8K0X8</accession>
<dbReference type="InterPro" id="IPR003593">
    <property type="entry name" value="AAA+_ATPase"/>
</dbReference>
<feature type="region of interest" description="Disordered" evidence="5">
    <location>
        <begin position="249"/>
        <end position="287"/>
    </location>
</feature>